<reference evidence="2 3" key="1">
    <citation type="submission" date="2024-11" db="EMBL/GenBank/DDBJ databases">
        <title>Genome sequencing of Xanthomonas codiaei.</title>
        <authorList>
            <person name="Studholme D.J."/>
        </authorList>
    </citation>
    <scope>NUCLEOTIDE SEQUENCE [LARGE SCALE GENOMIC DNA]</scope>
    <source>
        <strain evidence="2 3">NCPPB 4350</strain>
    </source>
</reference>
<evidence type="ECO:0000313" key="2">
    <source>
        <dbReference type="EMBL" id="MFO3704380.1"/>
    </source>
</evidence>
<gene>
    <name evidence="2" type="ORF">ACI6Q5_05200</name>
</gene>
<evidence type="ECO:0000256" key="1">
    <source>
        <dbReference type="SAM" id="SignalP"/>
    </source>
</evidence>
<keyword evidence="1" id="KW-0732">Signal</keyword>
<dbReference type="Proteomes" id="UP001637990">
    <property type="component" value="Unassembled WGS sequence"/>
</dbReference>
<sequence length="257" mass="28171">MSRQLKVGFPKLKARILAMSLYASLGLTLVPLNAGATGVPVIDVAAIGESIKNMLATVKQWGVEYSQYTAQFELLQKNLVQLQSMINTFGLPTGVKLEPVAPNFGFERCGSGISFSMSSITSMLSSSTGFANTNPREQQKQLCVAIQYMKNQRYNYVVGFLAETMPTMDQSLNKLMSLRNFSTNPGDLGASMYSLNDTNTRMTKTFEQVNNQVKGYDTYIAALEDNQRALTQDMLRGKQSIVGTVVKTAALAKALED</sequence>
<evidence type="ECO:0008006" key="4">
    <source>
        <dbReference type="Google" id="ProtNLM"/>
    </source>
</evidence>
<protein>
    <recommendedName>
        <fullName evidence="4">Type IV secretion system protein VirB5</fullName>
    </recommendedName>
</protein>
<name>A0ABW9MJ86_9XANT</name>
<dbReference type="SUPFAM" id="SSF101082">
    <property type="entry name" value="Typo IV secretion system protein TraC"/>
    <property type="match status" value="1"/>
</dbReference>
<dbReference type="EMBL" id="JBJGBS010000013">
    <property type="protein sequence ID" value="MFO3704380.1"/>
    <property type="molecule type" value="Genomic_DNA"/>
</dbReference>
<organism evidence="2 3">
    <name type="scientific">Xanthomonas codiaei</name>
    <dbReference type="NCBI Taxonomy" id="56463"/>
    <lineage>
        <taxon>Bacteria</taxon>
        <taxon>Pseudomonadati</taxon>
        <taxon>Pseudomonadota</taxon>
        <taxon>Gammaproteobacteria</taxon>
        <taxon>Lysobacterales</taxon>
        <taxon>Lysobacteraceae</taxon>
        <taxon>Xanthomonas</taxon>
    </lineage>
</organism>
<accession>A0ABW9MJ86</accession>
<keyword evidence="3" id="KW-1185">Reference proteome</keyword>
<dbReference type="RefSeq" id="WP_146091926.1">
    <property type="nucleotide sequence ID" value="NZ_JBJGBS010000013.1"/>
</dbReference>
<feature type="chain" id="PRO_5045970954" description="Type IV secretion system protein VirB5" evidence="1">
    <location>
        <begin position="37"/>
        <end position="257"/>
    </location>
</feature>
<comment type="caution">
    <text evidence="2">The sequence shown here is derived from an EMBL/GenBank/DDBJ whole genome shotgun (WGS) entry which is preliminary data.</text>
</comment>
<proteinExistence type="predicted"/>
<evidence type="ECO:0000313" key="3">
    <source>
        <dbReference type="Proteomes" id="UP001637990"/>
    </source>
</evidence>
<feature type="signal peptide" evidence="1">
    <location>
        <begin position="1"/>
        <end position="36"/>
    </location>
</feature>